<evidence type="ECO:0000313" key="2">
    <source>
        <dbReference type="EMBL" id="CAE0129881.1"/>
    </source>
</evidence>
<proteinExistence type="predicted"/>
<feature type="region of interest" description="Disordered" evidence="1">
    <location>
        <begin position="42"/>
        <end position="63"/>
    </location>
</feature>
<sequence>MAAHASADIQILRELFARWPEYRGLVAQHPVLVQNYEIAANSSIDNRNEADEDRREYHRNQRAQFRNGKYGECSTQHTWNGMSDEMIAKEDARYFGRRA</sequence>
<reference evidence="2" key="1">
    <citation type="submission" date="2021-01" db="EMBL/GenBank/DDBJ databases">
        <authorList>
            <person name="Corre E."/>
            <person name="Pelletier E."/>
            <person name="Niang G."/>
            <person name="Scheremetjew M."/>
            <person name="Finn R."/>
            <person name="Kale V."/>
            <person name="Holt S."/>
            <person name="Cochrane G."/>
            <person name="Meng A."/>
            <person name="Brown T."/>
            <person name="Cohen L."/>
        </authorList>
    </citation>
    <scope>NUCLEOTIDE SEQUENCE</scope>
    <source>
        <strain evidence="2">RCC927</strain>
    </source>
</reference>
<protein>
    <submittedName>
        <fullName evidence="2">Uncharacterized protein</fullName>
    </submittedName>
</protein>
<dbReference type="AlphaFoldDB" id="A0A7S3BB34"/>
<gene>
    <name evidence="2" type="ORF">PSIN1315_LOCUS2756</name>
</gene>
<dbReference type="EMBL" id="HBHY01004174">
    <property type="protein sequence ID" value="CAE0129881.1"/>
    <property type="molecule type" value="Transcribed_RNA"/>
</dbReference>
<feature type="compositionally biased region" description="Basic and acidic residues" evidence="1">
    <location>
        <begin position="46"/>
        <end position="59"/>
    </location>
</feature>
<name>A0A7S3BB34_9VIRI</name>
<organism evidence="2">
    <name type="scientific">Prasinoderma singulare</name>
    <dbReference type="NCBI Taxonomy" id="676789"/>
    <lineage>
        <taxon>Eukaryota</taxon>
        <taxon>Viridiplantae</taxon>
        <taxon>Prasinodermophyta</taxon>
        <taxon>Prasinodermophyceae</taxon>
        <taxon>Prasinodermales</taxon>
        <taxon>Prasinodermaceae</taxon>
        <taxon>Prasinoderma</taxon>
    </lineage>
</organism>
<evidence type="ECO:0000256" key="1">
    <source>
        <dbReference type="SAM" id="MobiDB-lite"/>
    </source>
</evidence>
<accession>A0A7S3BB34</accession>